<dbReference type="InterPro" id="IPR015424">
    <property type="entry name" value="PyrdxlP-dep_Trfase"/>
</dbReference>
<dbReference type="InterPro" id="IPR015421">
    <property type="entry name" value="PyrdxlP-dep_Trfase_major"/>
</dbReference>
<feature type="modified residue" description="N6-(pyridoxal phosphate)lysine" evidence="7">
    <location>
        <position position="192"/>
    </location>
</feature>
<gene>
    <name evidence="9" type="ORF">EL26_04590</name>
</gene>
<dbReference type="PANTHER" id="PTHR21152:SF40">
    <property type="entry name" value="ALANINE--GLYOXYLATE AMINOTRANSFERASE"/>
    <property type="match status" value="1"/>
</dbReference>
<dbReference type="InterPro" id="IPR000192">
    <property type="entry name" value="Aminotrans_V_dom"/>
</dbReference>
<protein>
    <submittedName>
        <fullName evidence="9">Class V aminotransferase</fullName>
    </submittedName>
</protein>
<dbReference type="PIRSF" id="PIRSF000524">
    <property type="entry name" value="SPT"/>
    <property type="match status" value="1"/>
</dbReference>
<comment type="caution">
    <text evidence="9">The sequence shown here is derived from an EMBL/GenBank/DDBJ whole genome shotgun (WGS) entry which is preliminary data.</text>
</comment>
<dbReference type="FunFam" id="3.90.1150.10:FF:000031">
    <property type="entry name" value="Serine--glyoxylate aminotransferase"/>
    <property type="match status" value="1"/>
</dbReference>
<feature type="binding site" evidence="6">
    <location>
        <position position="335"/>
    </location>
    <ligand>
        <name>substrate</name>
    </ligand>
</feature>
<dbReference type="STRING" id="1157490.EL26_04590"/>
<evidence type="ECO:0000256" key="7">
    <source>
        <dbReference type="PIRSR" id="PIRSR000524-50"/>
    </source>
</evidence>
<reference evidence="9 10" key="1">
    <citation type="journal article" date="2013" name="Int. J. Syst. Evol. Microbiol.">
        <title>Tumebacillus flagellatus sp. nov., an alpha-amylase/pullulanase-producing bacterium isolated from cassava wastewater.</title>
        <authorList>
            <person name="Wang Q."/>
            <person name="Xie N."/>
            <person name="Qin Y."/>
            <person name="Shen N."/>
            <person name="Zhu J."/>
            <person name="Mi H."/>
            <person name="Huang R."/>
        </authorList>
    </citation>
    <scope>NUCLEOTIDE SEQUENCE [LARGE SCALE GENOMIC DNA]</scope>
    <source>
        <strain evidence="9 10">GST4</strain>
    </source>
</reference>
<proteinExistence type="inferred from homology"/>
<comment type="similarity">
    <text evidence="2">Belongs to the class-V pyridoxal-phosphate-dependent aminotransferase family.</text>
</comment>
<dbReference type="FunFam" id="3.40.640.10:FF:000027">
    <property type="entry name" value="Serine--pyruvate aminotransferase, mitochondrial"/>
    <property type="match status" value="1"/>
</dbReference>
<dbReference type="RefSeq" id="WP_038084957.1">
    <property type="nucleotide sequence ID" value="NZ_JMIR01000004.1"/>
</dbReference>
<evidence type="ECO:0000256" key="1">
    <source>
        <dbReference type="ARBA" id="ARBA00001933"/>
    </source>
</evidence>
<evidence type="ECO:0000256" key="6">
    <source>
        <dbReference type="PIRSR" id="PIRSR000524-1"/>
    </source>
</evidence>
<evidence type="ECO:0000256" key="2">
    <source>
        <dbReference type="ARBA" id="ARBA00009236"/>
    </source>
</evidence>
<keyword evidence="3 9" id="KW-0032">Aminotransferase</keyword>
<dbReference type="EMBL" id="JMIR01000004">
    <property type="protein sequence ID" value="KEO84386.1"/>
    <property type="molecule type" value="Genomic_DNA"/>
</dbReference>
<evidence type="ECO:0000256" key="5">
    <source>
        <dbReference type="ARBA" id="ARBA00022898"/>
    </source>
</evidence>
<feature type="domain" description="Aminotransferase class V" evidence="8">
    <location>
        <begin position="28"/>
        <end position="327"/>
    </location>
</feature>
<dbReference type="Proteomes" id="UP000027931">
    <property type="component" value="Unassembled WGS sequence"/>
</dbReference>
<dbReference type="OrthoDB" id="389074at2"/>
<dbReference type="InterPro" id="IPR024169">
    <property type="entry name" value="SP_NH2Trfase/AEP_transaminase"/>
</dbReference>
<sequence>MFKEQTILRIPGPTPVPPQVERAMARPMVGHRSGEFSALFAKTAERLKYVFQTEQDVFILAGSGTAGLELAVANTVQQGDKVIVCTAGNFGDRFTKICKSYGANVVEVTAPWGEGIDPLQVAVALAENPDAKVVFATHCETSTGVLHDIQGIAEQVGKTDAILVVDAVSSLGAAELPMDAWGLDIVVTGSQKALMLPPGLCFLAASPKAWNLIEKNEAPRFYFDLRAYRKQLAANTTPYTPSVSLIYGLAEVLSLIEEAGLPSIFARHKQMQEMTRAAIKALGLPLFTSDDVASPTVTSIGSNGYDVEVVRKHLKNDFNIIVAGGQAHLKGQIFRIGHMGYATPVDMLQVLSALEIALVKAGANIELGRGVRAAQEVYLQKQEVTAHV</sequence>
<evidence type="ECO:0000256" key="4">
    <source>
        <dbReference type="ARBA" id="ARBA00022679"/>
    </source>
</evidence>
<name>A0A074LQG3_9BACL</name>
<dbReference type="Gene3D" id="3.90.1150.10">
    <property type="entry name" value="Aspartate Aminotransferase, domain 1"/>
    <property type="match status" value="1"/>
</dbReference>
<evidence type="ECO:0000256" key="3">
    <source>
        <dbReference type="ARBA" id="ARBA00022576"/>
    </source>
</evidence>
<dbReference type="AlphaFoldDB" id="A0A074LQG3"/>
<dbReference type="SUPFAM" id="SSF53383">
    <property type="entry name" value="PLP-dependent transferases"/>
    <property type="match status" value="1"/>
</dbReference>
<organism evidence="9 10">
    <name type="scientific">Tumebacillus flagellatus</name>
    <dbReference type="NCBI Taxonomy" id="1157490"/>
    <lineage>
        <taxon>Bacteria</taxon>
        <taxon>Bacillati</taxon>
        <taxon>Bacillota</taxon>
        <taxon>Bacilli</taxon>
        <taxon>Bacillales</taxon>
        <taxon>Alicyclobacillaceae</taxon>
        <taxon>Tumebacillus</taxon>
    </lineage>
</organism>
<keyword evidence="4 9" id="KW-0808">Transferase</keyword>
<dbReference type="PANTHER" id="PTHR21152">
    <property type="entry name" value="AMINOTRANSFERASE CLASS V"/>
    <property type="match status" value="1"/>
</dbReference>
<comment type="cofactor">
    <cofactor evidence="1 7">
        <name>pyridoxal 5'-phosphate</name>
        <dbReference type="ChEBI" id="CHEBI:597326"/>
    </cofactor>
</comment>
<evidence type="ECO:0000313" key="10">
    <source>
        <dbReference type="Proteomes" id="UP000027931"/>
    </source>
</evidence>
<evidence type="ECO:0000259" key="8">
    <source>
        <dbReference type="Pfam" id="PF00266"/>
    </source>
</evidence>
<keyword evidence="10" id="KW-1185">Reference proteome</keyword>
<dbReference type="GO" id="GO:0019265">
    <property type="term" value="P:glycine biosynthetic process, by transamination of glyoxylate"/>
    <property type="evidence" value="ECO:0007669"/>
    <property type="project" value="TreeGrafter"/>
</dbReference>
<dbReference type="GO" id="GO:0004760">
    <property type="term" value="F:L-serine-pyruvate transaminase activity"/>
    <property type="evidence" value="ECO:0007669"/>
    <property type="project" value="TreeGrafter"/>
</dbReference>
<dbReference type="GO" id="GO:0008453">
    <property type="term" value="F:alanine-glyoxylate transaminase activity"/>
    <property type="evidence" value="ECO:0007669"/>
    <property type="project" value="TreeGrafter"/>
</dbReference>
<keyword evidence="5 7" id="KW-0663">Pyridoxal phosphate</keyword>
<dbReference type="eggNOG" id="COG0075">
    <property type="taxonomic scope" value="Bacteria"/>
</dbReference>
<dbReference type="Gene3D" id="3.40.640.10">
    <property type="entry name" value="Type I PLP-dependent aspartate aminotransferase-like (Major domain)"/>
    <property type="match status" value="1"/>
</dbReference>
<accession>A0A074LQG3</accession>
<dbReference type="Pfam" id="PF00266">
    <property type="entry name" value="Aminotran_5"/>
    <property type="match status" value="1"/>
</dbReference>
<evidence type="ECO:0000313" key="9">
    <source>
        <dbReference type="EMBL" id="KEO84386.1"/>
    </source>
</evidence>
<dbReference type="InterPro" id="IPR015422">
    <property type="entry name" value="PyrdxlP-dep_Trfase_small"/>
</dbReference>